<dbReference type="GO" id="GO:0005524">
    <property type="term" value="F:ATP binding"/>
    <property type="evidence" value="ECO:0007669"/>
    <property type="project" value="UniProtKB-KW"/>
</dbReference>
<dbReference type="Pfam" id="PF00004">
    <property type="entry name" value="AAA"/>
    <property type="match status" value="1"/>
</dbReference>
<dbReference type="InterPro" id="IPR003959">
    <property type="entry name" value="ATPase_AAA_core"/>
</dbReference>
<dbReference type="PANTHER" id="PTHR23073">
    <property type="entry name" value="26S PROTEASOME REGULATORY SUBUNIT"/>
    <property type="match status" value="1"/>
</dbReference>
<dbReference type="InterPro" id="IPR050221">
    <property type="entry name" value="26S_Proteasome_ATPase"/>
</dbReference>
<comment type="similarity">
    <text evidence="1">Belongs to the AAA ATPase family.</text>
</comment>
<dbReference type="AlphaFoldDB" id="A0A975F9T9"/>
<dbReference type="Gene3D" id="1.10.8.60">
    <property type="match status" value="1"/>
</dbReference>
<evidence type="ECO:0000256" key="1">
    <source>
        <dbReference type="ARBA" id="ARBA00006914"/>
    </source>
</evidence>
<dbReference type="Proteomes" id="UP000672009">
    <property type="component" value="Chromosome"/>
</dbReference>
<dbReference type="CDD" id="cd19481">
    <property type="entry name" value="RecA-like_protease"/>
    <property type="match status" value="1"/>
</dbReference>
<keyword evidence="2" id="KW-0547">Nucleotide-binding</keyword>
<feature type="domain" description="AAA+ ATPase" evidence="4">
    <location>
        <begin position="76"/>
        <end position="209"/>
    </location>
</feature>
<dbReference type="InterPro" id="IPR027417">
    <property type="entry name" value="P-loop_NTPase"/>
</dbReference>
<keyword evidence="6" id="KW-1185">Reference proteome</keyword>
<accession>A0A975F9T9</accession>
<dbReference type="Gene3D" id="3.40.50.300">
    <property type="entry name" value="P-loop containing nucleotide triphosphate hydrolases"/>
    <property type="match status" value="1"/>
</dbReference>
<dbReference type="RefSeq" id="WP_210219399.1">
    <property type="nucleotide sequence ID" value="NZ_CP072793.1"/>
</dbReference>
<evidence type="ECO:0000313" key="6">
    <source>
        <dbReference type="Proteomes" id="UP000672009"/>
    </source>
</evidence>
<evidence type="ECO:0000256" key="2">
    <source>
        <dbReference type="ARBA" id="ARBA00022741"/>
    </source>
</evidence>
<gene>
    <name evidence="5" type="ORF">J9260_02025</name>
</gene>
<keyword evidence="3 5" id="KW-0067">ATP-binding</keyword>
<organism evidence="5 6">
    <name type="scientific">Thiothrix unzii</name>
    <dbReference type="NCBI Taxonomy" id="111769"/>
    <lineage>
        <taxon>Bacteria</taxon>
        <taxon>Pseudomonadati</taxon>
        <taxon>Pseudomonadota</taxon>
        <taxon>Gammaproteobacteria</taxon>
        <taxon>Thiotrichales</taxon>
        <taxon>Thiotrichaceae</taxon>
        <taxon>Thiothrix</taxon>
    </lineage>
</organism>
<evidence type="ECO:0000313" key="5">
    <source>
        <dbReference type="EMBL" id="QTR53892.1"/>
    </source>
</evidence>
<dbReference type="InterPro" id="IPR003593">
    <property type="entry name" value="AAA+_ATPase"/>
</dbReference>
<reference evidence="5" key="1">
    <citation type="submission" date="2021-04" db="EMBL/GenBank/DDBJ databases">
        <title>Genomics, taxonomy and metabolism of representatives of sulfur bacteria of the genus Thiothrix: Thiothrix fructosivorans QT, Thiothrix unzii A1T and three new species, Thiothrix subterranea sp. nov., Thiothrix litoralis sp. nov. and 'Candidatus Thiothrix anitrata' sp. nov.</title>
        <authorList>
            <person name="Ravin N.V."/>
            <person name="Smolyakov D."/>
            <person name="Rudenko T.S."/>
            <person name="Mardanov A.V."/>
            <person name="Beletsky A.V."/>
            <person name="Markov N.D."/>
            <person name="Fomenkov A.I."/>
            <person name="Roberts R.J."/>
            <person name="Karnachuk O.V."/>
            <person name="Novikov A."/>
            <person name="Grabovich M.Y."/>
        </authorList>
    </citation>
    <scope>NUCLEOTIDE SEQUENCE</scope>
    <source>
        <strain evidence="5">A1</strain>
    </source>
</reference>
<sequence>MAIGNRIYPEKQESEIRSQPNSRINTFLLSEPKYSLDDLIIPDSTRSQINKALAFRKHNDLVFNHWGLKHTHRNSSRVCLNFYGAPGTGKTMAAHAVAHYLEKSLLIVNYADIESKYVGDTPKNLMAAFEMAKKNDAIIFFDEADAMLSKRVTNMSSSTDTSVNQTRSVLLNILNDYDKTILFATNFIENFDPAFMRRILAHVKFNLPDQQNRVKLFDMYIPNNMPHHIDTNYLSKKYDNLSGSDISNSVLLAAFSAAERQANSVDMDDISESIESILTSKHENSRNFSIETREVSKSEVENNIGKAL</sequence>
<dbReference type="GO" id="GO:0016887">
    <property type="term" value="F:ATP hydrolysis activity"/>
    <property type="evidence" value="ECO:0007669"/>
    <property type="project" value="InterPro"/>
</dbReference>
<evidence type="ECO:0000259" key="4">
    <source>
        <dbReference type="SMART" id="SM00382"/>
    </source>
</evidence>
<proteinExistence type="inferred from homology"/>
<dbReference type="SUPFAM" id="SSF52540">
    <property type="entry name" value="P-loop containing nucleoside triphosphate hydrolases"/>
    <property type="match status" value="1"/>
</dbReference>
<dbReference type="KEGG" id="tun:J9260_02025"/>
<protein>
    <submittedName>
        <fullName evidence="5">ATP-binding protein</fullName>
    </submittedName>
</protein>
<dbReference type="EMBL" id="CP072793">
    <property type="protein sequence ID" value="QTR53892.1"/>
    <property type="molecule type" value="Genomic_DNA"/>
</dbReference>
<dbReference type="SMART" id="SM00382">
    <property type="entry name" value="AAA"/>
    <property type="match status" value="1"/>
</dbReference>
<name>A0A975F9T9_9GAMM</name>
<evidence type="ECO:0000256" key="3">
    <source>
        <dbReference type="ARBA" id="ARBA00022840"/>
    </source>
</evidence>